<protein>
    <recommendedName>
        <fullName evidence="2">Inactive STAND domain-containing protein</fullName>
    </recommendedName>
</protein>
<dbReference type="STRING" id="454136.NIES2119_19550"/>
<evidence type="ECO:0000313" key="4">
    <source>
        <dbReference type="Proteomes" id="UP000185860"/>
    </source>
</evidence>
<gene>
    <name evidence="3" type="ORF">NIES2119_19550</name>
</gene>
<dbReference type="Pfam" id="PF19995">
    <property type="entry name" value="iSTAND"/>
    <property type="match status" value="1"/>
</dbReference>
<evidence type="ECO:0000313" key="3">
    <source>
        <dbReference type="EMBL" id="OKH35694.1"/>
    </source>
</evidence>
<dbReference type="Proteomes" id="UP000185860">
    <property type="component" value="Unassembled WGS sequence"/>
</dbReference>
<evidence type="ECO:0000259" key="2">
    <source>
        <dbReference type="Pfam" id="PF19995"/>
    </source>
</evidence>
<evidence type="ECO:0000256" key="1">
    <source>
        <dbReference type="SAM" id="Coils"/>
    </source>
</evidence>
<sequence length="348" mass="40703">MAMQVEINSLNLIGPKEKRLQFLYKQFLALYAQLDTVMNNAEKIAIEEDIKQKEAEINHLQTEIKRLRALESGSDRIYRNSFNNWQEKFTEIDFSKANLIINNVLNKIKNQEGAALFFLQNSSSMKGDLCIKKLESQLKSMGHWYRPYILAFSPYQKVNQANFLNFLAENLGIDPYPIDLSISTSEISLYTNDVIRKICGSLCSGHILFIQVDIYYLNPENQFLNWFLNEFWCPLVRQLPELSQRHRLVRFVAVLAIRGSLPKDCLPSSLYCKKQNLDREKFLELPLQKWKDKDIENWLINFSGLDSHQSRGNDEKFQQMAKTIYEVTRGEPCKVYDELMDQMTRLVS</sequence>
<name>A0A1U7IFH9_9CYAN</name>
<feature type="domain" description="Inactive STAND" evidence="2">
    <location>
        <begin position="91"/>
        <end position="249"/>
    </location>
</feature>
<dbReference type="EMBL" id="MRCE01000020">
    <property type="protein sequence ID" value="OKH35694.1"/>
    <property type="molecule type" value="Genomic_DNA"/>
</dbReference>
<accession>A0A1U7IFH9</accession>
<organism evidence="3 4">
    <name type="scientific">[Phormidium ambiguum] IAM M-71</name>
    <dbReference type="NCBI Taxonomy" id="454136"/>
    <lineage>
        <taxon>Bacteria</taxon>
        <taxon>Bacillati</taxon>
        <taxon>Cyanobacteriota</taxon>
        <taxon>Cyanophyceae</taxon>
        <taxon>Oscillatoriophycideae</taxon>
        <taxon>Aerosakkonematales</taxon>
        <taxon>Aerosakkonemataceae</taxon>
        <taxon>Floridanema</taxon>
    </lineage>
</organism>
<keyword evidence="1" id="KW-0175">Coiled coil</keyword>
<proteinExistence type="predicted"/>
<reference evidence="3 4" key="1">
    <citation type="submission" date="2016-11" db="EMBL/GenBank/DDBJ databases">
        <title>Draft Genome Sequences of Nine Cyanobacterial Strains from Diverse Habitats.</title>
        <authorList>
            <person name="Zhu T."/>
            <person name="Hou S."/>
            <person name="Lu X."/>
            <person name="Hess W.R."/>
        </authorList>
    </citation>
    <scope>NUCLEOTIDE SEQUENCE [LARGE SCALE GENOMIC DNA]</scope>
    <source>
        <strain evidence="3 4">IAM M-71</strain>
    </source>
</reference>
<comment type="caution">
    <text evidence="3">The sequence shown here is derived from an EMBL/GenBank/DDBJ whole genome shotgun (WGS) entry which is preliminary data.</text>
</comment>
<dbReference type="InterPro" id="IPR045475">
    <property type="entry name" value="iSTAND"/>
</dbReference>
<feature type="coiled-coil region" evidence="1">
    <location>
        <begin position="43"/>
        <end position="70"/>
    </location>
</feature>
<dbReference type="AlphaFoldDB" id="A0A1U7IFH9"/>